<evidence type="ECO:0000256" key="3">
    <source>
        <dbReference type="ARBA" id="ARBA00022679"/>
    </source>
</evidence>
<dbReference type="GO" id="GO:0003677">
    <property type="term" value="F:DNA binding"/>
    <property type="evidence" value="ECO:0007669"/>
    <property type="project" value="InterPro"/>
</dbReference>
<comment type="caution">
    <text evidence="12">The sequence shown here is derived from an EMBL/GenBank/DDBJ whole genome shotgun (WGS) entry which is preliminary data.</text>
</comment>
<keyword evidence="13" id="KW-1185">Reference proteome</keyword>
<comment type="similarity">
    <text evidence="7">Belongs to the DNA polymerase HolA subunit family.</text>
</comment>
<evidence type="ECO:0000313" key="13">
    <source>
        <dbReference type="Proteomes" id="UP000035760"/>
    </source>
</evidence>
<reference evidence="12" key="2">
    <citation type="submission" date="2014-03" db="EMBL/GenBank/DDBJ databases">
        <title>Candidatus Competibacter-lineage genomes retrieved from metagenomes reveal functional metabolic diversity.</title>
        <authorList>
            <person name="McIlroy S.J."/>
            <person name="Albertsen M."/>
            <person name="Andresen E.K."/>
            <person name="Saunders A.M."/>
            <person name="Kristiansen R."/>
            <person name="Stokholm-Bjerregaard M."/>
            <person name="Nielsen K.L."/>
            <person name="Nielsen P.H."/>
        </authorList>
    </citation>
    <scope>NUCLEOTIDE SEQUENCE</scope>
    <source>
        <strain evidence="12">Run_A_D11</strain>
    </source>
</reference>
<keyword evidence="4 12" id="KW-0548">Nucleotidyltransferase</keyword>
<protein>
    <recommendedName>
        <fullName evidence="2 9">DNA polymerase III subunit delta</fullName>
        <ecNumber evidence="1 9">2.7.7.7</ecNumber>
    </recommendedName>
</protein>
<evidence type="ECO:0000256" key="4">
    <source>
        <dbReference type="ARBA" id="ARBA00022695"/>
    </source>
</evidence>
<feature type="domain" description="DNA polymerase III subunit delta C-terminal" evidence="11">
    <location>
        <begin position="214"/>
        <end position="332"/>
    </location>
</feature>
<dbReference type="STRING" id="1400863.BN873_660016"/>
<dbReference type="AlphaFoldDB" id="W6M867"/>
<keyword evidence="3 12" id="KW-0808">Transferase</keyword>
<evidence type="ECO:0000313" key="12">
    <source>
        <dbReference type="EMBL" id="CDI03782.1"/>
    </source>
</evidence>
<dbReference type="InterPro" id="IPR032780">
    <property type="entry name" value="DNA_pol3_delt_C"/>
</dbReference>
<name>W6M867_9GAMM</name>
<dbReference type="Gene3D" id="1.10.8.60">
    <property type="match status" value="1"/>
</dbReference>
<accession>W6M867</accession>
<dbReference type="SUPFAM" id="SSF48019">
    <property type="entry name" value="post-AAA+ oligomerization domain-like"/>
    <property type="match status" value="1"/>
</dbReference>
<dbReference type="InterPro" id="IPR008921">
    <property type="entry name" value="DNA_pol3_clamp-load_cplx_C"/>
</dbReference>
<feature type="domain" description="DNA polymerase III delta N-terminal" evidence="10">
    <location>
        <begin position="20"/>
        <end position="137"/>
    </location>
</feature>
<evidence type="ECO:0000256" key="6">
    <source>
        <dbReference type="ARBA" id="ARBA00022932"/>
    </source>
</evidence>
<evidence type="ECO:0000256" key="8">
    <source>
        <dbReference type="ARBA" id="ARBA00049244"/>
    </source>
</evidence>
<gene>
    <name evidence="12" type="ORF">BN873_660016</name>
</gene>
<dbReference type="InterPro" id="IPR010372">
    <property type="entry name" value="DNA_pol3_delta_N"/>
</dbReference>
<evidence type="ECO:0000259" key="10">
    <source>
        <dbReference type="Pfam" id="PF06144"/>
    </source>
</evidence>
<dbReference type="InterPro" id="IPR005790">
    <property type="entry name" value="DNA_polIII_delta"/>
</dbReference>
<dbReference type="EMBL" id="CBTJ020000076">
    <property type="protein sequence ID" value="CDI03782.1"/>
    <property type="molecule type" value="Genomic_DNA"/>
</dbReference>
<dbReference type="PANTHER" id="PTHR34388">
    <property type="entry name" value="DNA POLYMERASE III SUBUNIT DELTA"/>
    <property type="match status" value="1"/>
</dbReference>
<dbReference type="SUPFAM" id="SSF52540">
    <property type="entry name" value="P-loop containing nucleoside triphosphate hydrolases"/>
    <property type="match status" value="1"/>
</dbReference>
<dbReference type="Pfam" id="PF14840">
    <property type="entry name" value="DNA_pol3_delt_C"/>
    <property type="match status" value="1"/>
</dbReference>
<evidence type="ECO:0000256" key="9">
    <source>
        <dbReference type="NCBIfam" id="TIGR01128"/>
    </source>
</evidence>
<reference evidence="12" key="1">
    <citation type="submission" date="2013-07" db="EMBL/GenBank/DDBJ databases">
        <authorList>
            <person name="McIlroy S."/>
        </authorList>
    </citation>
    <scope>NUCLEOTIDE SEQUENCE [LARGE SCALE GENOMIC DNA]</scope>
    <source>
        <strain evidence="12">Run_A_D11</strain>
    </source>
</reference>
<dbReference type="GO" id="GO:0009360">
    <property type="term" value="C:DNA polymerase III complex"/>
    <property type="evidence" value="ECO:0007669"/>
    <property type="project" value="UniProtKB-UniRule"/>
</dbReference>
<dbReference type="NCBIfam" id="TIGR01128">
    <property type="entry name" value="holA"/>
    <property type="match status" value="1"/>
</dbReference>
<sequence length="348" mass="38598">MRLRPDQLAGHLRKNLAPLYLVFGEEPLQVLEAADAIRLAARERGYAERQCLTVETGFEWGVLARLAASPSLFTDRRLLELRLDNAKTGDAGAKALADYAARLAEDAVLLVTAGKLDWNTQKSRWFTALDQAGVVIAAMPLDSRQLPGWIERRLRDRGLNPTADAVTLLAERVEGNLLAAAQDIEKLLLLTEDRQLTLPAVLAAVDDSARYSIYDFVDAGLLGQADRVTRILNGLREEGVEPVLVNWALHQEVRRLATMAFARSQGQALEAGLAEQKIWEKRKPLLRQAMQRLTLADCRQLLRDCARTDQVIKGIKPGSAWGELLTNGLRLAGLELLTEQIEQSSPMR</sequence>
<comment type="catalytic activity">
    <reaction evidence="8">
        <text>DNA(n) + a 2'-deoxyribonucleoside 5'-triphosphate = DNA(n+1) + diphosphate</text>
        <dbReference type="Rhea" id="RHEA:22508"/>
        <dbReference type="Rhea" id="RHEA-COMP:17339"/>
        <dbReference type="Rhea" id="RHEA-COMP:17340"/>
        <dbReference type="ChEBI" id="CHEBI:33019"/>
        <dbReference type="ChEBI" id="CHEBI:61560"/>
        <dbReference type="ChEBI" id="CHEBI:173112"/>
        <dbReference type="EC" id="2.7.7.7"/>
    </reaction>
</comment>
<evidence type="ECO:0000259" key="11">
    <source>
        <dbReference type="Pfam" id="PF14840"/>
    </source>
</evidence>
<evidence type="ECO:0000256" key="2">
    <source>
        <dbReference type="ARBA" id="ARBA00017703"/>
    </source>
</evidence>
<dbReference type="PANTHER" id="PTHR34388:SF1">
    <property type="entry name" value="DNA POLYMERASE III SUBUNIT DELTA"/>
    <property type="match status" value="1"/>
</dbReference>
<dbReference type="Gene3D" id="1.20.272.10">
    <property type="match status" value="1"/>
</dbReference>
<dbReference type="GO" id="GO:0006261">
    <property type="term" value="P:DNA-templated DNA replication"/>
    <property type="evidence" value="ECO:0007669"/>
    <property type="project" value="TreeGrafter"/>
</dbReference>
<keyword evidence="6 12" id="KW-0239">DNA-directed DNA polymerase</keyword>
<keyword evidence="5" id="KW-0235">DNA replication</keyword>
<dbReference type="Proteomes" id="UP000035760">
    <property type="component" value="Unassembled WGS sequence"/>
</dbReference>
<proteinExistence type="inferred from homology"/>
<evidence type="ECO:0000256" key="5">
    <source>
        <dbReference type="ARBA" id="ARBA00022705"/>
    </source>
</evidence>
<dbReference type="CDD" id="cd18138">
    <property type="entry name" value="HLD_clamp_pol_III_delta"/>
    <property type="match status" value="1"/>
</dbReference>
<dbReference type="Pfam" id="PF06144">
    <property type="entry name" value="DNA_pol3_delta"/>
    <property type="match status" value="1"/>
</dbReference>
<evidence type="ECO:0000256" key="7">
    <source>
        <dbReference type="ARBA" id="ARBA00034754"/>
    </source>
</evidence>
<dbReference type="GO" id="GO:0003887">
    <property type="term" value="F:DNA-directed DNA polymerase activity"/>
    <property type="evidence" value="ECO:0007669"/>
    <property type="project" value="UniProtKB-UniRule"/>
</dbReference>
<organism evidence="12 13">
    <name type="scientific">Candidatus Competibacter denitrificans Run_A_D11</name>
    <dbReference type="NCBI Taxonomy" id="1400863"/>
    <lineage>
        <taxon>Bacteria</taxon>
        <taxon>Pseudomonadati</taxon>
        <taxon>Pseudomonadota</taxon>
        <taxon>Gammaproteobacteria</taxon>
        <taxon>Candidatus Competibacteraceae</taxon>
        <taxon>Candidatus Competibacter</taxon>
    </lineage>
</organism>
<dbReference type="OrthoDB" id="9770982at2"/>
<dbReference type="Gene3D" id="3.40.50.300">
    <property type="entry name" value="P-loop containing nucleotide triphosphate hydrolases"/>
    <property type="match status" value="1"/>
</dbReference>
<dbReference type="EC" id="2.7.7.7" evidence="1 9"/>
<dbReference type="InterPro" id="IPR027417">
    <property type="entry name" value="P-loop_NTPase"/>
</dbReference>
<evidence type="ECO:0000256" key="1">
    <source>
        <dbReference type="ARBA" id="ARBA00012417"/>
    </source>
</evidence>